<dbReference type="RefSeq" id="WP_091227719.1">
    <property type="nucleotide sequence ID" value="NZ_FNBG01000005.1"/>
</dbReference>
<evidence type="ECO:0000313" key="3">
    <source>
        <dbReference type="Proteomes" id="UP000198972"/>
    </source>
</evidence>
<gene>
    <name evidence="2" type="ORF">SAMN04488542_10572</name>
</gene>
<evidence type="ECO:0000256" key="1">
    <source>
        <dbReference type="SAM" id="MobiDB-lite"/>
    </source>
</evidence>
<proteinExistence type="predicted"/>
<feature type="compositionally biased region" description="Basic and acidic residues" evidence="1">
    <location>
        <begin position="1"/>
        <end position="12"/>
    </location>
</feature>
<dbReference type="Proteomes" id="UP000198972">
    <property type="component" value="Unassembled WGS sequence"/>
</dbReference>
<accession>A0A1G7HYD5</accession>
<keyword evidence="3" id="KW-1185">Reference proteome</keyword>
<feature type="region of interest" description="Disordered" evidence="1">
    <location>
        <begin position="1"/>
        <end position="62"/>
    </location>
</feature>
<name>A0A1G7HYD5_9BACL</name>
<dbReference type="AlphaFoldDB" id="A0A1G7HYD5"/>
<dbReference type="EMBL" id="FNBG01000005">
    <property type="protein sequence ID" value="SDF05119.1"/>
    <property type="molecule type" value="Genomic_DNA"/>
</dbReference>
<sequence>MASTREQKDVSRKSFAQWKARNMKRLASGPRHRGYPSRKELEDQHQPASKLSSKRSLGPSGS</sequence>
<evidence type="ECO:0000313" key="2">
    <source>
        <dbReference type="EMBL" id="SDF05119.1"/>
    </source>
</evidence>
<feature type="compositionally biased region" description="Polar residues" evidence="1">
    <location>
        <begin position="46"/>
        <end position="55"/>
    </location>
</feature>
<dbReference type="STRING" id="670482.SAMN04488542_10572"/>
<organism evidence="2 3">
    <name type="scientific">Fontibacillus panacisegetis</name>
    <dbReference type="NCBI Taxonomy" id="670482"/>
    <lineage>
        <taxon>Bacteria</taxon>
        <taxon>Bacillati</taxon>
        <taxon>Bacillota</taxon>
        <taxon>Bacilli</taxon>
        <taxon>Bacillales</taxon>
        <taxon>Paenibacillaceae</taxon>
        <taxon>Fontibacillus</taxon>
    </lineage>
</organism>
<reference evidence="2 3" key="1">
    <citation type="submission" date="2016-10" db="EMBL/GenBank/DDBJ databases">
        <authorList>
            <person name="de Groot N.N."/>
        </authorList>
    </citation>
    <scope>NUCLEOTIDE SEQUENCE [LARGE SCALE GENOMIC DNA]</scope>
    <source>
        <strain evidence="2 3">DSM 28129</strain>
    </source>
</reference>
<protein>
    <submittedName>
        <fullName evidence="2">Uncharacterized protein</fullName>
    </submittedName>
</protein>